<reference evidence="3 4" key="1">
    <citation type="submission" date="2018-04" db="EMBL/GenBank/DDBJ databases">
        <title>Pedobacter chongqingensis sp. nov., isolated from a rottenly hemp rope.</title>
        <authorList>
            <person name="Cai Y."/>
        </authorList>
    </citation>
    <scope>NUCLEOTIDE SEQUENCE [LARGE SCALE GENOMIC DNA]</scope>
    <source>
        <strain evidence="3 4">FJ4-8</strain>
    </source>
</reference>
<accession>A0A2U2PCE7</accession>
<dbReference type="OrthoDB" id="5383110at2"/>
<proteinExistence type="predicted"/>
<dbReference type="InterPro" id="IPR027843">
    <property type="entry name" value="DUF4440"/>
</dbReference>
<feature type="signal peptide" evidence="1">
    <location>
        <begin position="1"/>
        <end position="20"/>
    </location>
</feature>
<feature type="chain" id="PRO_5015638972" evidence="1">
    <location>
        <begin position="21"/>
        <end position="143"/>
    </location>
</feature>
<comment type="caution">
    <text evidence="3">The sequence shown here is derived from an EMBL/GenBank/DDBJ whole genome shotgun (WGS) entry which is preliminary data.</text>
</comment>
<evidence type="ECO:0000259" key="2">
    <source>
        <dbReference type="Pfam" id="PF14534"/>
    </source>
</evidence>
<keyword evidence="4" id="KW-1185">Reference proteome</keyword>
<protein>
    <submittedName>
        <fullName evidence="3">DUF4440 domain-containing protein</fullName>
    </submittedName>
</protein>
<evidence type="ECO:0000313" key="4">
    <source>
        <dbReference type="Proteomes" id="UP000245647"/>
    </source>
</evidence>
<feature type="domain" description="DUF4440" evidence="2">
    <location>
        <begin position="28"/>
        <end position="134"/>
    </location>
</feature>
<dbReference type="Proteomes" id="UP000245647">
    <property type="component" value="Unassembled WGS sequence"/>
</dbReference>
<dbReference type="Pfam" id="PF14534">
    <property type="entry name" value="DUF4440"/>
    <property type="match status" value="1"/>
</dbReference>
<organism evidence="3 4">
    <name type="scientific">Pararcticibacter amylolyticus</name>
    <dbReference type="NCBI Taxonomy" id="2173175"/>
    <lineage>
        <taxon>Bacteria</taxon>
        <taxon>Pseudomonadati</taxon>
        <taxon>Bacteroidota</taxon>
        <taxon>Sphingobacteriia</taxon>
        <taxon>Sphingobacteriales</taxon>
        <taxon>Sphingobacteriaceae</taxon>
        <taxon>Pararcticibacter</taxon>
    </lineage>
</organism>
<dbReference type="EMBL" id="QEAS01000018">
    <property type="protein sequence ID" value="PWG79035.1"/>
    <property type="molecule type" value="Genomic_DNA"/>
</dbReference>
<evidence type="ECO:0000313" key="3">
    <source>
        <dbReference type="EMBL" id="PWG79035.1"/>
    </source>
</evidence>
<keyword evidence="1" id="KW-0732">Signal</keyword>
<evidence type="ECO:0000256" key="1">
    <source>
        <dbReference type="SAM" id="SignalP"/>
    </source>
</evidence>
<sequence>MKKTISLLLLCFLTAVAVTAQTKAEKEVAAAVETLKKAMIDGTRSKLEAIAAEKLSYGHSSGKVEDKAAFVESIASGKSDFVTITLSNQTIQVSGNTAVVRHHLDADTNDSGKVGTVSLNIMLVFQKQFGRWVLLARQAVKTQ</sequence>
<dbReference type="AlphaFoldDB" id="A0A2U2PCE7"/>
<dbReference type="InterPro" id="IPR032710">
    <property type="entry name" value="NTF2-like_dom_sf"/>
</dbReference>
<dbReference type="RefSeq" id="WP_109417478.1">
    <property type="nucleotide sequence ID" value="NZ_QEAS01000018.1"/>
</dbReference>
<dbReference type="SUPFAM" id="SSF54427">
    <property type="entry name" value="NTF2-like"/>
    <property type="match status" value="1"/>
</dbReference>
<gene>
    <name evidence="3" type="ORF">DDR33_19555</name>
</gene>
<name>A0A2U2PCE7_9SPHI</name>
<dbReference type="Gene3D" id="3.10.450.50">
    <property type="match status" value="1"/>
</dbReference>